<protein>
    <submittedName>
        <fullName evidence="1">Uncharacterized protein</fullName>
    </submittedName>
</protein>
<dbReference type="Proteomes" id="UP001054945">
    <property type="component" value="Unassembled WGS sequence"/>
</dbReference>
<evidence type="ECO:0000313" key="2">
    <source>
        <dbReference type="Proteomes" id="UP001054945"/>
    </source>
</evidence>
<sequence length="81" mass="9598">MLEKEKGFIKTKYISISPADTLSRCRFTKISVYLAGRRSPSPLMEQSGHRLQWLWKTDWRGNKTPPRYSTGMFRLQEKTKF</sequence>
<accession>A0AAV4PMQ5</accession>
<dbReference type="EMBL" id="BPLR01004839">
    <property type="protein sequence ID" value="GIX97939.1"/>
    <property type="molecule type" value="Genomic_DNA"/>
</dbReference>
<keyword evidence="2" id="KW-1185">Reference proteome</keyword>
<gene>
    <name evidence="1" type="ORF">CEXT_536291</name>
</gene>
<reference evidence="1 2" key="1">
    <citation type="submission" date="2021-06" db="EMBL/GenBank/DDBJ databases">
        <title>Caerostris extrusa draft genome.</title>
        <authorList>
            <person name="Kono N."/>
            <person name="Arakawa K."/>
        </authorList>
    </citation>
    <scope>NUCLEOTIDE SEQUENCE [LARGE SCALE GENOMIC DNA]</scope>
</reference>
<organism evidence="1 2">
    <name type="scientific">Caerostris extrusa</name>
    <name type="common">Bark spider</name>
    <name type="synonym">Caerostris bankana</name>
    <dbReference type="NCBI Taxonomy" id="172846"/>
    <lineage>
        <taxon>Eukaryota</taxon>
        <taxon>Metazoa</taxon>
        <taxon>Ecdysozoa</taxon>
        <taxon>Arthropoda</taxon>
        <taxon>Chelicerata</taxon>
        <taxon>Arachnida</taxon>
        <taxon>Araneae</taxon>
        <taxon>Araneomorphae</taxon>
        <taxon>Entelegynae</taxon>
        <taxon>Araneoidea</taxon>
        <taxon>Araneidae</taxon>
        <taxon>Caerostris</taxon>
    </lineage>
</organism>
<comment type="caution">
    <text evidence="1">The sequence shown here is derived from an EMBL/GenBank/DDBJ whole genome shotgun (WGS) entry which is preliminary data.</text>
</comment>
<evidence type="ECO:0000313" key="1">
    <source>
        <dbReference type="EMBL" id="GIX97939.1"/>
    </source>
</evidence>
<dbReference type="AlphaFoldDB" id="A0AAV4PMQ5"/>
<name>A0AAV4PMQ5_CAEEX</name>
<proteinExistence type="predicted"/>